<dbReference type="Gramene" id="TraesMAC2D03G01223300.2">
    <property type="protein sequence ID" value="TraesMAC2D03G01223300.2"/>
    <property type="gene ID" value="TraesMAC2D03G01223300"/>
</dbReference>
<dbReference type="Gramene" id="TraesSTA2D03G01213970.2">
    <property type="protein sequence ID" value="TraesSTA2D03G01213970.2"/>
    <property type="gene ID" value="TraesSTA2D03G01213970"/>
</dbReference>
<dbReference type="GO" id="GO:0005802">
    <property type="term" value="C:trans-Golgi network"/>
    <property type="evidence" value="ECO:0000318"/>
    <property type="project" value="GO_Central"/>
</dbReference>
<dbReference type="GeneID" id="123053810"/>
<sequence>MEPGLSIESGSAIRVAVLPVGGPIPPQCLRDYAALVAEHARVDLASLRPYYSEHQKSPFSHQPWDTGCLRLKFVLGGCVPSPWEDFQSSRKVLAVVGICHLPSSPDLARVAADFLDAARTYPSSLASRCFAFCPTDAQLLEERKDGIIMFPPSDQKSLELHMLTMIQDLAASLLMEFEKWVLRAESTGTILKTPLDSQTSLGSEEVHTLGVPSILTSVIKAKKRRLGRAQKIIGDYCLLAGSPADANAHYTTAIDLARLTGDVFWHAGALEGSVCALVVDRMMGQSDPVLEDEVKYRYYTIIQLYRRATLQDNAQRVSPVSFELEAALKLARYLCRREVAKEVSDLLMGAADGAKALIDASDRLILYIEIARLFGSLGYKRKAAFFSRQVAQLYLQQDNAYAAMSAMQVLTMTTNAYHVQSRKTSKPDHASLKELGASNSNADSGKAHPQSVVSLFESQWSTLQMVVLREILMSSIRAADPLTSWSAAARLLRSFYPLITPAGQSGLASSLSNSADRLPWGTRCADPCLPFIRLHSLPFHPSQRDIVKRNPHKKEWWIGAGPSGPFIYTPFTKGGTSGTSKQEINWIVGEPVQVMIELANPCSFDLVVESIYLSVHSGNFDAFPVTVNLPPNTSKLVLLSGIPTKVGQVSIPGCIVHSFGVITEHLFKEVDSLLLGAAQGLVLSDPFRCCGSSKFKSVNFPSISIVPPLPLLVANVVGGDGSILLYEGEIRDVLITLTNAGTVPVEEANIALSGKNQDSVISIAHNTWKSALPIKPGGEVTFKVTLRAWHLSLTDLEADGSRSPANPRRIAREGINPFLNIHYAGPSAAKGNGEVSLPPGRRLAVPLNICVVQGMRLVRARLLSMEIPARFSEAHLRHVSGKDNISDESNMLHNDISLLKIDPYKGSWGLRLLELELFNPTDVVFDVDVSVHLDGTIVPEDNTADVACHKTRIDRDYSARVLIPLEHFKLPVLDASFFVKENGSDEQLGSKVATIAEKNAKAELNASISNLISKIKVRWNSGRNSSGELNIKDAIQAALQASILDILLPDPLTFSFRLAKDAKPANDSSHSTVENVGPSAGENVLRCKDPISAHKMTHMEVQIRNNTKEIIQMNLSISCKDVAGENCFEENSATVLWAGVLNDIQLEVPPLQEVIHPFSVYFLVPGDYSLQSSSVIIDATDVLRARAKAESSDEPILCRGSPFHIHVVGTE</sequence>
<dbReference type="InterPro" id="IPR058565">
    <property type="entry name" value="Ig_TRAPPC9_Trs120_1st"/>
</dbReference>
<evidence type="ECO:0000259" key="8">
    <source>
        <dbReference type="Pfam" id="PF26283"/>
    </source>
</evidence>
<reference evidence="9" key="1">
    <citation type="submission" date="2018-08" db="EMBL/GenBank/DDBJ databases">
        <authorList>
            <person name="Rossello M."/>
        </authorList>
    </citation>
    <scope>NUCLEOTIDE SEQUENCE [LARGE SCALE GENOMIC DNA]</scope>
    <source>
        <strain evidence="9">cv. Chinese Spring</strain>
    </source>
</reference>
<feature type="domain" description="Trs120/TRAPPC9 fourth Ig-like" evidence="8">
    <location>
        <begin position="1055"/>
        <end position="1207"/>
    </location>
</feature>
<accession>A0A3B6DG09</accession>
<dbReference type="InterPro" id="IPR058564">
    <property type="entry name" value="TPR_TRAPPC9_Trs120"/>
</dbReference>
<dbReference type="Gramene" id="TraesCS2D03G0815600.3">
    <property type="protein sequence ID" value="TraesCS2D03G0815600.3.CDS"/>
    <property type="gene ID" value="TraesCS2D03G0815600"/>
</dbReference>
<dbReference type="PANTHER" id="PTHR21512:SF5">
    <property type="entry name" value="TRAFFICKING PROTEIN PARTICLE COMPLEX SUBUNIT 9"/>
    <property type="match status" value="1"/>
</dbReference>
<dbReference type="EnsemblPlants" id="TraesCS2D02G355700.5">
    <property type="protein sequence ID" value="TraesCS2D02G355700.5"/>
    <property type="gene ID" value="TraesCS2D02G355700"/>
</dbReference>
<keyword evidence="10" id="KW-1185">Reference proteome</keyword>
<evidence type="ECO:0000256" key="3">
    <source>
        <dbReference type="SAM" id="MobiDB-lite"/>
    </source>
</evidence>
<keyword evidence="2" id="KW-0333">Golgi apparatus</keyword>
<dbReference type="Gramene" id="TraesJUL2D03G01231590.2">
    <property type="protein sequence ID" value="TraesJUL2D03G01231590.2"/>
    <property type="gene ID" value="TraesJUL2D03G01231590"/>
</dbReference>
<evidence type="ECO:0000259" key="5">
    <source>
        <dbReference type="Pfam" id="PF26251"/>
    </source>
</evidence>
<feature type="domain" description="Trs120/TRAPPC9 first Ig-like" evidence="6">
    <location>
        <begin position="561"/>
        <end position="660"/>
    </location>
</feature>
<comment type="subcellular location">
    <subcellularLocation>
        <location evidence="1">Golgi apparatus</location>
    </subcellularLocation>
</comment>
<evidence type="ECO:0000256" key="1">
    <source>
        <dbReference type="ARBA" id="ARBA00004555"/>
    </source>
</evidence>
<dbReference type="Gramene" id="TraesCS2D02G355700.5">
    <property type="protein sequence ID" value="TraesCS2D02G355700.5"/>
    <property type="gene ID" value="TraesCS2D02G355700"/>
</dbReference>
<name>A0A3B6DG09_WHEAT</name>
<dbReference type="Pfam" id="PF26251">
    <property type="entry name" value="TPR_TRAPPC9-Trs120"/>
    <property type="match status" value="1"/>
</dbReference>
<proteinExistence type="predicted"/>
<dbReference type="Gramene" id="TraesJAG2D03G01231430.2">
    <property type="protein sequence ID" value="TraesJAG2D03G01231430.2"/>
    <property type="gene ID" value="TraesJAG2D03G01231430"/>
</dbReference>
<dbReference type="Gramene" id="TraesPARA_EIv1.0_0713320.3">
    <property type="protein sequence ID" value="TraesPARA_EIv1.0_0713320.3.CDS"/>
    <property type="gene ID" value="TraesPARA_EIv1.0_0713320"/>
</dbReference>
<dbReference type="Proteomes" id="UP000019116">
    <property type="component" value="Chromosome 2D"/>
</dbReference>
<evidence type="ECO:0000259" key="6">
    <source>
        <dbReference type="Pfam" id="PF26254"/>
    </source>
</evidence>
<dbReference type="InterPro" id="IPR058567">
    <property type="entry name" value="Ig_TRAPPC9_Trs120_3rd"/>
</dbReference>
<dbReference type="InterPro" id="IPR058563">
    <property type="entry name" value="Trs120_TRAPPC9_N"/>
</dbReference>
<dbReference type="STRING" id="4565.A0A3B6DG09"/>
<dbReference type="Gramene" id="TraesNOR2D03G01241520.2">
    <property type="protein sequence ID" value="TraesNOR2D03G01241520.2"/>
    <property type="gene ID" value="TraesNOR2D03G01241520"/>
</dbReference>
<evidence type="ECO:0000259" key="7">
    <source>
        <dbReference type="Pfam" id="PF26282"/>
    </source>
</evidence>
<dbReference type="InterPro" id="IPR058568">
    <property type="entry name" value="Ig_TRAPPC9_Trs120_4th"/>
</dbReference>
<dbReference type="Gramene" id="TraesLDM2D03G01226150.2">
    <property type="protein sequence ID" value="TraesLDM2D03G01226150.2"/>
    <property type="gene ID" value="TraesLDM2D03G01226150"/>
</dbReference>
<dbReference type="Pfam" id="PF26280">
    <property type="entry name" value="Ig_TRAPPC9-Trs120_2nd"/>
    <property type="match status" value="1"/>
</dbReference>
<evidence type="ECO:0000259" key="4">
    <source>
        <dbReference type="Pfam" id="PF08626"/>
    </source>
</evidence>
<dbReference type="RefSeq" id="XP_044333301.1">
    <property type="nucleotide sequence ID" value="XM_044477366.1"/>
</dbReference>
<dbReference type="Pfam" id="PF26282">
    <property type="entry name" value="Ig_TRAPPC9-Trs120_3rd"/>
    <property type="match status" value="1"/>
</dbReference>
<dbReference type="Pfam" id="PF26283">
    <property type="entry name" value="Ig_TRAPPC9-Trs120_4th"/>
    <property type="match status" value="1"/>
</dbReference>
<feature type="domain" description="Trs120/TRAPPC9 N-terminal" evidence="4">
    <location>
        <begin position="216"/>
        <end position="280"/>
    </location>
</feature>
<dbReference type="PaxDb" id="4565-Traes_2DL_30B256F9C.1"/>
<dbReference type="Gramene" id="TraesLAC2D03G01176790.2">
    <property type="protein sequence ID" value="TraesLAC2D03G01176790.2"/>
    <property type="gene ID" value="TraesLAC2D03G01176790"/>
</dbReference>
<dbReference type="Gramene" id="TraesSYM2D03G01240700.2">
    <property type="protein sequence ID" value="TraesSYM2D03G01240700.2"/>
    <property type="gene ID" value="TraesSYM2D03G01240700"/>
</dbReference>
<evidence type="ECO:0000256" key="2">
    <source>
        <dbReference type="ARBA" id="ARBA00023034"/>
    </source>
</evidence>
<gene>
    <name evidence="9" type="primary">LOC123053810</name>
</gene>
<dbReference type="InterPro" id="IPR013935">
    <property type="entry name" value="Trs120_TRAPPC9"/>
</dbReference>
<reference evidence="9" key="2">
    <citation type="submission" date="2018-10" db="UniProtKB">
        <authorList>
            <consortium name="EnsemblPlants"/>
        </authorList>
    </citation>
    <scope>IDENTIFICATION</scope>
</reference>
<dbReference type="AlphaFoldDB" id="A0A3B6DG09"/>
<dbReference type="Gramene" id="TraesARI2D03G01241520.2">
    <property type="protein sequence ID" value="TraesARI2D03G01241520.2"/>
    <property type="gene ID" value="TraesARI2D03G01241520"/>
</dbReference>
<organism evidence="9">
    <name type="scientific">Triticum aestivum</name>
    <name type="common">Wheat</name>
    <dbReference type="NCBI Taxonomy" id="4565"/>
    <lineage>
        <taxon>Eukaryota</taxon>
        <taxon>Viridiplantae</taxon>
        <taxon>Streptophyta</taxon>
        <taxon>Embryophyta</taxon>
        <taxon>Tracheophyta</taxon>
        <taxon>Spermatophyta</taxon>
        <taxon>Magnoliopsida</taxon>
        <taxon>Liliopsida</taxon>
        <taxon>Poales</taxon>
        <taxon>Poaceae</taxon>
        <taxon>BOP clade</taxon>
        <taxon>Pooideae</taxon>
        <taxon>Triticodae</taxon>
        <taxon>Triticeae</taxon>
        <taxon>Triticinae</taxon>
        <taxon>Triticum</taxon>
    </lineage>
</organism>
<dbReference type="PANTHER" id="PTHR21512">
    <property type="entry name" value="TRAFFICKING PROTEIN PARTICLE COMPLEX SUBUNIT 9"/>
    <property type="match status" value="1"/>
</dbReference>
<dbReference type="SMR" id="A0A3B6DG09"/>
<protein>
    <submittedName>
        <fullName evidence="9">Uncharacterized protein</fullName>
    </submittedName>
</protein>
<dbReference type="Pfam" id="PF26254">
    <property type="entry name" value="Ig_TRAPPC9-Trs120_1st"/>
    <property type="match status" value="1"/>
</dbReference>
<dbReference type="OrthoDB" id="27962at2759"/>
<feature type="domain" description="Trs120/TRAPPC9 N-terminal" evidence="4">
    <location>
        <begin position="9"/>
        <end position="195"/>
    </location>
</feature>
<dbReference type="Pfam" id="PF08626">
    <property type="entry name" value="TRAPPC9-Trs120"/>
    <property type="match status" value="2"/>
</dbReference>
<evidence type="ECO:0000313" key="10">
    <source>
        <dbReference type="Proteomes" id="UP000019116"/>
    </source>
</evidence>
<evidence type="ECO:0000313" key="9">
    <source>
        <dbReference type="EnsemblPlants" id="TraesCS2D02G355700.5"/>
    </source>
</evidence>
<feature type="domain" description="Trs120/TRAPPC9 third Ig-like" evidence="7">
    <location>
        <begin position="858"/>
        <end position="1047"/>
    </location>
</feature>
<feature type="region of interest" description="Disordered" evidence="3">
    <location>
        <begin position="420"/>
        <end position="446"/>
    </location>
</feature>
<feature type="domain" description="Trs120/TRAPPC9 TPR region" evidence="5">
    <location>
        <begin position="356"/>
        <end position="513"/>
    </location>
</feature>